<evidence type="ECO:0000313" key="3">
    <source>
        <dbReference type="Proteomes" id="UP001314229"/>
    </source>
</evidence>
<accession>A0AAV1PJS8</accession>
<name>A0AAV1PJS8_SCOSC</name>
<dbReference type="EMBL" id="CAWUFR010000158">
    <property type="protein sequence ID" value="CAK6970471.1"/>
    <property type="molecule type" value="Genomic_DNA"/>
</dbReference>
<comment type="caution">
    <text evidence="2">The sequence shown here is derived from an EMBL/GenBank/DDBJ whole genome shotgun (WGS) entry which is preliminary data.</text>
</comment>
<gene>
    <name evidence="2" type="ORF">FSCOSCO3_A028372</name>
</gene>
<feature type="compositionally biased region" description="Polar residues" evidence="1">
    <location>
        <begin position="1"/>
        <end position="11"/>
    </location>
</feature>
<evidence type="ECO:0000313" key="2">
    <source>
        <dbReference type="EMBL" id="CAK6970471.1"/>
    </source>
</evidence>
<dbReference type="Proteomes" id="UP001314229">
    <property type="component" value="Unassembled WGS sequence"/>
</dbReference>
<protein>
    <submittedName>
        <fullName evidence="2">Uncharacterized protein</fullName>
    </submittedName>
</protein>
<reference evidence="2 3" key="1">
    <citation type="submission" date="2024-01" db="EMBL/GenBank/DDBJ databases">
        <authorList>
            <person name="Alioto T."/>
            <person name="Alioto T."/>
            <person name="Gomez Garrido J."/>
        </authorList>
    </citation>
    <scope>NUCLEOTIDE SEQUENCE [LARGE SCALE GENOMIC DNA]</scope>
</reference>
<dbReference type="AlphaFoldDB" id="A0AAV1PJS8"/>
<proteinExistence type="predicted"/>
<organism evidence="2 3">
    <name type="scientific">Scomber scombrus</name>
    <name type="common">Atlantic mackerel</name>
    <name type="synonym">Scomber vernalis</name>
    <dbReference type="NCBI Taxonomy" id="13677"/>
    <lineage>
        <taxon>Eukaryota</taxon>
        <taxon>Metazoa</taxon>
        <taxon>Chordata</taxon>
        <taxon>Craniata</taxon>
        <taxon>Vertebrata</taxon>
        <taxon>Euteleostomi</taxon>
        <taxon>Actinopterygii</taxon>
        <taxon>Neopterygii</taxon>
        <taxon>Teleostei</taxon>
        <taxon>Neoteleostei</taxon>
        <taxon>Acanthomorphata</taxon>
        <taxon>Pelagiaria</taxon>
        <taxon>Scombriformes</taxon>
        <taxon>Scombridae</taxon>
        <taxon>Scomber</taxon>
    </lineage>
</organism>
<keyword evidence="3" id="KW-1185">Reference proteome</keyword>
<sequence length="145" mass="16302">MRLLLTGSSCLEKSPLCSFGPQGKQEKRGSERRGEEERRWMEQRRGEEERLKVSEPSDAQIKAGWRTMGSMDSPVTGMGASSLGVKMMQRLIRGTAGECLCMSVLIFDSLGYVPTLAVSGLREAGLLENEPDSWQRVRFRLSCRW</sequence>
<feature type="region of interest" description="Disordered" evidence="1">
    <location>
        <begin position="1"/>
        <end position="57"/>
    </location>
</feature>
<feature type="compositionally biased region" description="Basic and acidic residues" evidence="1">
    <location>
        <begin position="24"/>
        <end position="55"/>
    </location>
</feature>
<evidence type="ECO:0000256" key="1">
    <source>
        <dbReference type="SAM" id="MobiDB-lite"/>
    </source>
</evidence>